<dbReference type="AlphaFoldDB" id="A0A6P1TJZ5"/>
<evidence type="ECO:0000256" key="2">
    <source>
        <dbReference type="SAM" id="SignalP"/>
    </source>
</evidence>
<sequence>MKKYISILLVIILTLTMTAGCQKNVNSNGNTERNTTEDTLTETVQDTTSAESLENGEEDKVIAETAESTTPGKKMDIPIAALKGPTAMGMVKIMEDSEKGEAANNYDFTIAGAPDEITAGIIKGDFDIAAIPCNLAAVLYNKSGGGLAVAGINTLGVLYIVETGKEINSVEDLKGKTIYSTGKGTTPEYTINYLLSSHGIDPAKDVTVEYKSEATEVAAILNEATDAVAMLPQPYVTTAMMNNKNIRIALDVTKEWDKISTNGSTVVTGVIVINKKFLESNKEAVDTFLTEYEESAQYVNSNNEEAAALIEKFDIFKAAPVLKALPFCNITSIQGEEMKGKISGYLETLFEQNPDTVGGKLPDDTFYYVK</sequence>
<keyword evidence="5" id="KW-1185">Reference proteome</keyword>
<feature type="signal peptide" evidence="2">
    <location>
        <begin position="1"/>
        <end position="19"/>
    </location>
</feature>
<dbReference type="Pfam" id="PF09084">
    <property type="entry name" value="NMT1"/>
    <property type="match status" value="1"/>
</dbReference>
<dbReference type="PIRSF" id="PIRSF027386">
    <property type="entry name" value="UCP027386_ABC_sbc_TM0202"/>
    <property type="match status" value="1"/>
</dbReference>
<proteinExistence type="predicted"/>
<dbReference type="PROSITE" id="PS51257">
    <property type="entry name" value="PROKAR_LIPOPROTEIN"/>
    <property type="match status" value="1"/>
</dbReference>
<protein>
    <submittedName>
        <fullName evidence="4">ABC transporter substrate-binding protein</fullName>
    </submittedName>
</protein>
<reference evidence="4 5" key="1">
    <citation type="submission" date="2020-01" db="EMBL/GenBank/DDBJ databases">
        <title>Genome analysis of Anaerocolumna sp. CBA3638.</title>
        <authorList>
            <person name="Kim J."/>
            <person name="Roh S.W."/>
        </authorList>
    </citation>
    <scope>NUCLEOTIDE SEQUENCE [LARGE SCALE GENOMIC DNA]</scope>
    <source>
        <strain evidence="4 5">CBA3638</strain>
    </source>
</reference>
<dbReference type="PANTHER" id="PTHR30024">
    <property type="entry name" value="ALIPHATIC SULFONATES-BINDING PROTEIN-RELATED"/>
    <property type="match status" value="1"/>
</dbReference>
<gene>
    <name evidence="4" type="ORF">Ana3638_06000</name>
</gene>
<dbReference type="SUPFAM" id="SSF53850">
    <property type="entry name" value="Periplasmic binding protein-like II"/>
    <property type="match status" value="1"/>
</dbReference>
<evidence type="ECO:0000313" key="4">
    <source>
        <dbReference type="EMBL" id="QHQ60381.1"/>
    </source>
</evidence>
<dbReference type="InterPro" id="IPR015168">
    <property type="entry name" value="SsuA/THI5"/>
</dbReference>
<organism evidence="4 5">
    <name type="scientific">Anaerocolumna sedimenticola</name>
    <dbReference type="NCBI Taxonomy" id="2696063"/>
    <lineage>
        <taxon>Bacteria</taxon>
        <taxon>Bacillati</taxon>
        <taxon>Bacillota</taxon>
        <taxon>Clostridia</taxon>
        <taxon>Lachnospirales</taxon>
        <taxon>Lachnospiraceae</taxon>
        <taxon>Anaerocolumna</taxon>
    </lineage>
</organism>
<feature type="domain" description="SsuA/THI5-like" evidence="3">
    <location>
        <begin position="159"/>
        <end position="306"/>
    </location>
</feature>
<evidence type="ECO:0000313" key="5">
    <source>
        <dbReference type="Proteomes" id="UP000464314"/>
    </source>
</evidence>
<dbReference type="PANTHER" id="PTHR30024:SF46">
    <property type="entry name" value="ABC TRANSPORTER, SUBSTRATE-BINDING LIPOPROTEIN"/>
    <property type="match status" value="1"/>
</dbReference>
<feature type="compositionally biased region" description="Polar residues" evidence="1">
    <location>
        <begin position="25"/>
        <end position="52"/>
    </location>
</feature>
<keyword evidence="2" id="KW-0732">Signal</keyword>
<evidence type="ECO:0000259" key="3">
    <source>
        <dbReference type="Pfam" id="PF09084"/>
    </source>
</evidence>
<dbReference type="RefSeq" id="WP_161837217.1">
    <property type="nucleotide sequence ID" value="NZ_CP048000.1"/>
</dbReference>
<accession>A0A6P1TJZ5</accession>
<dbReference type="EMBL" id="CP048000">
    <property type="protein sequence ID" value="QHQ60381.1"/>
    <property type="molecule type" value="Genomic_DNA"/>
</dbReference>
<dbReference type="InterPro" id="IPR027024">
    <property type="entry name" value="UCP027386_ABC_sbc_TM0202"/>
</dbReference>
<dbReference type="Proteomes" id="UP000464314">
    <property type="component" value="Chromosome"/>
</dbReference>
<evidence type="ECO:0000256" key="1">
    <source>
        <dbReference type="SAM" id="MobiDB-lite"/>
    </source>
</evidence>
<name>A0A6P1TJZ5_9FIRM</name>
<dbReference type="Gene3D" id="3.40.190.10">
    <property type="entry name" value="Periplasmic binding protein-like II"/>
    <property type="match status" value="2"/>
</dbReference>
<feature type="chain" id="PRO_5039214174" evidence="2">
    <location>
        <begin position="20"/>
        <end position="370"/>
    </location>
</feature>
<feature type="region of interest" description="Disordered" evidence="1">
    <location>
        <begin position="25"/>
        <end position="57"/>
    </location>
</feature>
<dbReference type="KEGG" id="anr:Ana3638_06000"/>